<gene>
    <name evidence="2" type="ORF">EUU23_09475</name>
</gene>
<proteinExistence type="predicted"/>
<feature type="signal peptide" evidence="1">
    <location>
        <begin position="1"/>
        <end position="26"/>
    </location>
</feature>
<comment type="caution">
    <text evidence="2">The sequence shown here is derived from an EMBL/GenBank/DDBJ whole genome shotgun (WGS) entry which is preliminary data.</text>
</comment>
<protein>
    <recommendedName>
        <fullName evidence="4">Secreted protein</fullName>
    </recommendedName>
</protein>
<dbReference type="Proteomes" id="UP000471147">
    <property type="component" value="Unassembled WGS sequence"/>
</dbReference>
<keyword evidence="3" id="KW-1185">Reference proteome</keyword>
<dbReference type="RefSeq" id="WP_160353911.1">
    <property type="nucleotide sequence ID" value="NZ_SDWJ01000002.1"/>
</dbReference>
<reference evidence="2 3" key="1">
    <citation type="submission" date="2019-01" db="EMBL/GenBank/DDBJ databases">
        <title>Sphingorhabdus lacus sp.nov., isolated from an oligotrophic freshwater lake.</title>
        <authorList>
            <person name="Park M."/>
        </authorList>
    </citation>
    <scope>NUCLEOTIDE SEQUENCE [LARGE SCALE GENOMIC DNA]</scope>
    <source>
        <strain evidence="2 3">IMCC26285</strain>
    </source>
</reference>
<evidence type="ECO:0000313" key="3">
    <source>
        <dbReference type="Proteomes" id="UP000471147"/>
    </source>
</evidence>
<dbReference type="EMBL" id="SDWJ01000002">
    <property type="protein sequence ID" value="MVZ97936.1"/>
    <property type="molecule type" value="Genomic_DNA"/>
</dbReference>
<dbReference type="AlphaFoldDB" id="A0A6I4M106"/>
<evidence type="ECO:0000313" key="2">
    <source>
        <dbReference type="EMBL" id="MVZ97936.1"/>
    </source>
</evidence>
<name>A0A6I4M106_9SPHN</name>
<keyword evidence="1" id="KW-0732">Signal</keyword>
<evidence type="ECO:0008006" key="4">
    <source>
        <dbReference type="Google" id="ProtNLM"/>
    </source>
</evidence>
<accession>A0A6I4M106</accession>
<feature type="chain" id="PRO_5026240451" description="Secreted protein" evidence="1">
    <location>
        <begin position="27"/>
        <end position="72"/>
    </location>
</feature>
<sequence length="72" mass="8136">MRGHIPTLGTALVLCAAMLVPDAAYARENEQGEQNETLNCTDPKHRHSIVRSLTESLPIRKKEKARVRRILM</sequence>
<organism evidence="2 3">
    <name type="scientific">Sphingorhabdus profundilacus</name>
    <dbReference type="NCBI Taxonomy" id="2509718"/>
    <lineage>
        <taxon>Bacteria</taxon>
        <taxon>Pseudomonadati</taxon>
        <taxon>Pseudomonadota</taxon>
        <taxon>Alphaproteobacteria</taxon>
        <taxon>Sphingomonadales</taxon>
        <taxon>Sphingomonadaceae</taxon>
        <taxon>Sphingorhabdus</taxon>
    </lineage>
</organism>
<evidence type="ECO:0000256" key="1">
    <source>
        <dbReference type="SAM" id="SignalP"/>
    </source>
</evidence>